<dbReference type="Proteomes" id="UP001177003">
    <property type="component" value="Chromosome 0"/>
</dbReference>
<evidence type="ECO:0000313" key="4">
    <source>
        <dbReference type="Proteomes" id="UP001177003"/>
    </source>
</evidence>
<organism evidence="3 4">
    <name type="scientific">Lactuca saligna</name>
    <name type="common">Willowleaf lettuce</name>
    <dbReference type="NCBI Taxonomy" id="75948"/>
    <lineage>
        <taxon>Eukaryota</taxon>
        <taxon>Viridiplantae</taxon>
        <taxon>Streptophyta</taxon>
        <taxon>Embryophyta</taxon>
        <taxon>Tracheophyta</taxon>
        <taxon>Spermatophyta</taxon>
        <taxon>Magnoliopsida</taxon>
        <taxon>eudicotyledons</taxon>
        <taxon>Gunneridae</taxon>
        <taxon>Pentapetalae</taxon>
        <taxon>asterids</taxon>
        <taxon>campanulids</taxon>
        <taxon>Asterales</taxon>
        <taxon>Asteraceae</taxon>
        <taxon>Cichorioideae</taxon>
        <taxon>Cichorieae</taxon>
        <taxon>Lactucinae</taxon>
        <taxon>Lactuca</taxon>
    </lineage>
</organism>
<reference evidence="3" key="1">
    <citation type="submission" date="2023-04" db="EMBL/GenBank/DDBJ databases">
        <authorList>
            <person name="Vijverberg K."/>
            <person name="Xiong W."/>
            <person name="Schranz E."/>
        </authorList>
    </citation>
    <scope>NUCLEOTIDE SEQUENCE</scope>
</reference>
<dbReference type="AlphaFoldDB" id="A0AA35Y5Q6"/>
<evidence type="ECO:0000256" key="2">
    <source>
        <dbReference type="SAM" id="MobiDB-lite"/>
    </source>
</evidence>
<gene>
    <name evidence="3" type="ORF">LSALG_LOCUS6687</name>
</gene>
<protein>
    <submittedName>
        <fullName evidence="3">Uncharacterized protein</fullName>
    </submittedName>
</protein>
<dbReference type="EMBL" id="OX465086">
    <property type="protein sequence ID" value="CAI9266115.1"/>
    <property type="molecule type" value="Genomic_DNA"/>
</dbReference>
<keyword evidence="4" id="KW-1185">Reference proteome</keyword>
<evidence type="ECO:0000313" key="3">
    <source>
        <dbReference type="EMBL" id="CAI9266115.1"/>
    </source>
</evidence>
<feature type="region of interest" description="Disordered" evidence="2">
    <location>
        <begin position="69"/>
        <end position="163"/>
    </location>
</feature>
<keyword evidence="1" id="KW-0175">Coiled coil</keyword>
<feature type="coiled-coil region" evidence="1">
    <location>
        <begin position="177"/>
        <end position="257"/>
    </location>
</feature>
<feature type="compositionally biased region" description="Pro residues" evidence="2">
    <location>
        <begin position="141"/>
        <end position="161"/>
    </location>
</feature>
<name>A0AA35Y5Q6_LACSI</name>
<feature type="compositionally biased region" description="Basic and acidic residues" evidence="2">
    <location>
        <begin position="69"/>
        <end position="98"/>
    </location>
</feature>
<sequence>MADSLLSSIATFHTTNIIVTDPTKYSFIGSILDTMLACVSATSNVLQQYMKIPSSGPRELTPAMVRSIEEADKPAKRGKKTETQKETKVTKPTKEQTPKKRKSNKVAPSQPQPKKHKSSPSSESENESSDDEASVRGDTPPRSPTPEIPVCSQPPSPPPVTIPAAAQKNSLTVNASVDNLQRSLQAERSNLEAAHQAIEAANATLHDNVNDRLTQLEAELAVENRIMDELDKRTSQLRMQNLKLRTATAELNDLKSDREVIRSSITDVHSILLHLLEAHDPIITITIRTHLADKLRPALDILNRIVGVPVTGV</sequence>
<evidence type="ECO:0000256" key="1">
    <source>
        <dbReference type="SAM" id="Coils"/>
    </source>
</evidence>
<accession>A0AA35Y5Q6</accession>
<proteinExistence type="predicted"/>